<evidence type="ECO:0000313" key="4">
    <source>
        <dbReference type="Proteomes" id="UP000321548"/>
    </source>
</evidence>
<proteinExistence type="predicted"/>
<reference evidence="3 4" key="1">
    <citation type="submission" date="2019-06" db="EMBL/GenBank/DDBJ databases">
        <title>Quisquiliibacterium sp. nov., isolated from a maize field.</title>
        <authorList>
            <person name="Lin S.-Y."/>
            <person name="Tsai C.-F."/>
            <person name="Young C.-C."/>
        </authorList>
    </citation>
    <scope>NUCLEOTIDE SEQUENCE [LARGE SCALE GENOMIC DNA]</scope>
    <source>
        <strain evidence="3 4">CC-CFT501</strain>
    </source>
</reference>
<comment type="caution">
    <text evidence="3">The sequence shown here is derived from an EMBL/GenBank/DDBJ whole genome shotgun (WGS) entry which is preliminary data.</text>
</comment>
<evidence type="ECO:0000259" key="2">
    <source>
        <dbReference type="PROSITE" id="PS50006"/>
    </source>
</evidence>
<organism evidence="3 4">
    <name type="scientific">Zeimonas arvi</name>
    <dbReference type="NCBI Taxonomy" id="2498847"/>
    <lineage>
        <taxon>Bacteria</taxon>
        <taxon>Pseudomonadati</taxon>
        <taxon>Pseudomonadota</taxon>
        <taxon>Betaproteobacteria</taxon>
        <taxon>Burkholderiales</taxon>
        <taxon>Burkholderiaceae</taxon>
        <taxon>Zeimonas</taxon>
    </lineage>
</organism>
<dbReference type="Pfam" id="PF00498">
    <property type="entry name" value="FHA"/>
    <property type="match status" value="1"/>
</dbReference>
<dbReference type="SUPFAM" id="SSF49879">
    <property type="entry name" value="SMAD/FHA domain"/>
    <property type="match status" value="2"/>
</dbReference>
<dbReference type="AlphaFoldDB" id="A0A5C8NYN7"/>
<protein>
    <submittedName>
        <fullName evidence="3">FHA domain-containing protein</fullName>
    </submittedName>
</protein>
<feature type="compositionally biased region" description="Low complexity" evidence="1">
    <location>
        <begin position="136"/>
        <end position="150"/>
    </location>
</feature>
<evidence type="ECO:0000313" key="3">
    <source>
        <dbReference type="EMBL" id="TXL66379.1"/>
    </source>
</evidence>
<dbReference type="InterPro" id="IPR008984">
    <property type="entry name" value="SMAD_FHA_dom_sf"/>
</dbReference>
<feature type="domain" description="FHA" evidence="2">
    <location>
        <begin position="34"/>
        <end position="83"/>
    </location>
</feature>
<keyword evidence="4" id="KW-1185">Reference proteome</keyword>
<dbReference type="PROSITE" id="PS50006">
    <property type="entry name" value="FHA_DOMAIN"/>
    <property type="match status" value="1"/>
</dbReference>
<dbReference type="OrthoDB" id="151099at2"/>
<feature type="compositionally biased region" description="Low complexity" evidence="1">
    <location>
        <begin position="109"/>
        <end position="122"/>
    </location>
</feature>
<name>A0A5C8NYN7_9BURK</name>
<accession>A0A5C8NYN7</accession>
<dbReference type="Gene3D" id="2.60.200.20">
    <property type="match status" value="2"/>
</dbReference>
<dbReference type="RefSeq" id="WP_147704291.1">
    <property type="nucleotide sequence ID" value="NZ_VDUY01000003.1"/>
</dbReference>
<dbReference type="SMART" id="SM00240">
    <property type="entry name" value="FHA"/>
    <property type="match status" value="1"/>
</dbReference>
<dbReference type="Proteomes" id="UP000321548">
    <property type="component" value="Unassembled WGS sequence"/>
</dbReference>
<dbReference type="EMBL" id="VDUY01000003">
    <property type="protein sequence ID" value="TXL66379.1"/>
    <property type="molecule type" value="Genomic_DNA"/>
</dbReference>
<dbReference type="InterPro" id="IPR000253">
    <property type="entry name" value="FHA_dom"/>
</dbReference>
<sequence length="278" mass="27886">MPGSSPRGLVPALRLYLAAGAVELRLVPIAGNMLSIGRRPYNDVQLDDLTVSGEHALIRVRNGAVVVHDLGSRNGTLVNGLPIQQRTLVDGDVVDIGIYRLRFEAARSDASGGDAAGAEPDSQGNLAHAGAPDGDAPTGLAGSAGSAGSLAGSGGVATGSSGAPSGLSDASGRRGGQPASGPLAAADADPALPAHVVYLSGPQSGHTHAIDRAISRVGGLAGQVAVISRRKGGYFITHLEGLTFPQVNGEPIGLTAHRLADGDLIELAGTMLRFRLGA</sequence>
<evidence type="ECO:0000256" key="1">
    <source>
        <dbReference type="SAM" id="MobiDB-lite"/>
    </source>
</evidence>
<dbReference type="InterPro" id="IPR050923">
    <property type="entry name" value="Cell_Proc_Reg/RNA_Proc"/>
</dbReference>
<gene>
    <name evidence="3" type="ORF">FHP08_09985</name>
</gene>
<dbReference type="CDD" id="cd00060">
    <property type="entry name" value="FHA"/>
    <property type="match status" value="2"/>
</dbReference>
<dbReference type="PANTHER" id="PTHR23308">
    <property type="entry name" value="NUCLEAR INHIBITOR OF PROTEIN PHOSPHATASE-1"/>
    <property type="match status" value="1"/>
</dbReference>
<feature type="region of interest" description="Disordered" evidence="1">
    <location>
        <begin position="109"/>
        <end position="186"/>
    </location>
</feature>